<dbReference type="OrthoDB" id="9799311at2"/>
<keyword evidence="2" id="KW-1185">Reference proteome</keyword>
<dbReference type="STRING" id="1715989.NITINOP_3373"/>
<dbReference type="KEGG" id="nio:NITINOP_3373"/>
<gene>
    <name evidence="1" type="ORF">NITINOP_3373</name>
</gene>
<evidence type="ECO:0000313" key="1">
    <source>
        <dbReference type="EMBL" id="CUQ68344.1"/>
    </source>
</evidence>
<accession>A0A0S4KYN6</accession>
<dbReference type="AlphaFoldDB" id="A0A0S4KYN6"/>
<dbReference type="RefSeq" id="WP_158023478.1">
    <property type="nucleotide sequence ID" value="NZ_LN885086.1"/>
</dbReference>
<protein>
    <submittedName>
        <fullName evidence="1">Uncharacterized protein</fullName>
    </submittedName>
</protein>
<proteinExistence type="predicted"/>
<name>A0A0S4KYN6_9BACT</name>
<evidence type="ECO:0000313" key="2">
    <source>
        <dbReference type="Proteomes" id="UP000066284"/>
    </source>
</evidence>
<sequence>MPERLTVAETALYASTMRKLAVILTLGCWLGLPWQAAFGNETGGGVAEAPAEDYPLYDRAIERLFLTSRTRLLLIERMTVTRLLPNQTESMTVDWFYEQDYFMGRLPRELAHDFVHVNRVAARLEGRFRVGVPYRFLSDGLIEEPEVLSMRPLKVGLLAQMPMPPSEHLAFSRIGRTLRNDQALLYVKQVRAEGTGAGFLVWFERKGLDWKILETDVVWTIRDEISEGEEFP</sequence>
<organism evidence="1 2">
    <name type="scientific">Candidatus Nitrospira inopinata</name>
    <dbReference type="NCBI Taxonomy" id="1715989"/>
    <lineage>
        <taxon>Bacteria</taxon>
        <taxon>Pseudomonadati</taxon>
        <taxon>Nitrospirota</taxon>
        <taxon>Nitrospiria</taxon>
        <taxon>Nitrospirales</taxon>
        <taxon>Nitrospiraceae</taxon>
        <taxon>Nitrospira</taxon>
    </lineage>
</organism>
<dbReference type="EMBL" id="LN885086">
    <property type="protein sequence ID" value="CUQ68344.1"/>
    <property type="molecule type" value="Genomic_DNA"/>
</dbReference>
<dbReference type="Proteomes" id="UP000066284">
    <property type="component" value="Chromosome 1"/>
</dbReference>
<reference evidence="2" key="1">
    <citation type="submission" date="2015-09" db="EMBL/GenBank/DDBJ databases">
        <authorList>
            <person name="Daims H."/>
        </authorList>
    </citation>
    <scope>NUCLEOTIDE SEQUENCE [LARGE SCALE GENOMIC DNA]</scope>
</reference>